<proteinExistence type="predicted"/>
<dbReference type="Proteomes" id="UP001501556">
    <property type="component" value="Unassembled WGS sequence"/>
</dbReference>
<accession>A0ABP7PGL4</accession>
<keyword evidence="7" id="KW-1185">Reference proteome</keyword>
<name>A0ABP7PGL4_9BACT</name>
<dbReference type="InterPro" id="IPR016187">
    <property type="entry name" value="CTDL_fold"/>
</dbReference>
<reference evidence="7" key="1">
    <citation type="journal article" date="2019" name="Int. J. Syst. Evol. Microbiol.">
        <title>The Global Catalogue of Microorganisms (GCM) 10K type strain sequencing project: providing services to taxonomists for standard genome sequencing and annotation.</title>
        <authorList>
            <consortium name="The Broad Institute Genomics Platform"/>
            <consortium name="The Broad Institute Genome Sequencing Center for Infectious Disease"/>
            <person name="Wu L."/>
            <person name="Ma J."/>
        </authorList>
    </citation>
    <scope>NUCLEOTIDE SEQUENCE [LARGE SCALE GENOMIC DNA]</scope>
    <source>
        <strain evidence="7">JCM 17217</strain>
    </source>
</reference>
<evidence type="ECO:0000313" key="6">
    <source>
        <dbReference type="EMBL" id="GAA3965329.1"/>
    </source>
</evidence>
<dbReference type="InterPro" id="IPR051043">
    <property type="entry name" value="Sulfatase_Mod_Factor_Kinase"/>
</dbReference>
<dbReference type="PANTHER" id="PTHR23150:SF36">
    <property type="entry name" value="HERCYNINE OXYGENASE"/>
    <property type="match status" value="1"/>
</dbReference>
<feature type="domain" description="DinB-like" evidence="5">
    <location>
        <begin position="21"/>
        <end position="154"/>
    </location>
</feature>
<evidence type="ECO:0000313" key="7">
    <source>
        <dbReference type="Proteomes" id="UP001501556"/>
    </source>
</evidence>
<dbReference type="InterPro" id="IPR005532">
    <property type="entry name" value="SUMF_dom"/>
</dbReference>
<dbReference type="EMBL" id="BAABDI010000004">
    <property type="protein sequence ID" value="GAA3965329.1"/>
    <property type="molecule type" value="Genomic_DNA"/>
</dbReference>
<feature type="domain" description="Sulfatase-modifying factor enzyme-like" evidence="4">
    <location>
        <begin position="207"/>
        <end position="450"/>
    </location>
</feature>
<evidence type="ECO:0000259" key="5">
    <source>
        <dbReference type="Pfam" id="PF12867"/>
    </source>
</evidence>
<dbReference type="InterPro" id="IPR042095">
    <property type="entry name" value="SUMF_sf"/>
</dbReference>
<evidence type="ECO:0000256" key="3">
    <source>
        <dbReference type="ARBA" id="ARBA00037882"/>
    </source>
</evidence>
<comment type="caution">
    <text evidence="6">The sequence shown here is derived from an EMBL/GenBank/DDBJ whole genome shotgun (WGS) entry which is preliminary data.</text>
</comment>
<keyword evidence="1" id="KW-0560">Oxidoreductase</keyword>
<keyword evidence="2" id="KW-0408">Iron</keyword>
<dbReference type="NCBIfam" id="TIGR03440">
    <property type="entry name" value="egtB_TIGR03440"/>
    <property type="match status" value="1"/>
</dbReference>
<dbReference type="Pfam" id="PF12867">
    <property type="entry name" value="DinB_2"/>
    <property type="match status" value="1"/>
</dbReference>
<dbReference type="InterPro" id="IPR017806">
    <property type="entry name" value="EgtB"/>
</dbReference>
<evidence type="ECO:0000256" key="1">
    <source>
        <dbReference type="ARBA" id="ARBA00023002"/>
    </source>
</evidence>
<organism evidence="6 7">
    <name type="scientific">Hymenobacter antarcticus</name>
    <dbReference type="NCBI Taxonomy" id="486270"/>
    <lineage>
        <taxon>Bacteria</taxon>
        <taxon>Pseudomonadati</taxon>
        <taxon>Bacteroidota</taxon>
        <taxon>Cytophagia</taxon>
        <taxon>Cytophagales</taxon>
        <taxon>Hymenobacteraceae</taxon>
        <taxon>Hymenobacter</taxon>
    </lineage>
</organism>
<protein>
    <submittedName>
        <fullName evidence="6">Ergothioneine biosynthesis protein EgtB</fullName>
    </submittedName>
</protein>
<evidence type="ECO:0000256" key="2">
    <source>
        <dbReference type="ARBA" id="ARBA00023004"/>
    </source>
</evidence>
<comment type="pathway">
    <text evidence="3">Amino-acid biosynthesis; ergothioneine biosynthesis.</text>
</comment>
<dbReference type="PANTHER" id="PTHR23150">
    <property type="entry name" value="SULFATASE MODIFYING FACTOR 1, 2"/>
    <property type="match status" value="1"/>
</dbReference>
<evidence type="ECO:0000259" key="4">
    <source>
        <dbReference type="Pfam" id="PF03781"/>
    </source>
</evidence>
<dbReference type="Pfam" id="PF03781">
    <property type="entry name" value="FGE-sulfatase"/>
    <property type="match status" value="1"/>
</dbReference>
<sequence>MFQVHPSPVAAPFATSWQTRYQAVRAQSQALCAPLLPEDTVVQPMLDVSPPKWHLAHTTWFWETFLLKEYVPGYQVFHPEYAFLFNSYYNSLGSRVNRADRGTLSRPALADVLAYRAHVDEALTALLAAPEALPPVFFELLELGLQHEQQHQELLATDIKYILSTSPLAPAYLRNELKVKSEELTGAISEAATDFNSSLLTFNSNKASWLPVPGGIHRIGFQEEGFCFDNELAAHDVLLAPFELQNRLVTNADYLAFMEAGGYRDFRFWMGEGWDLAQAEGWEAPLYWVKKEAGWYRFTHHGLQAVNLAAPVTHVSFYEADAYANWAGARLPTEAEWETAARHFGPATENGTWLESSCFDPQPVPGDADPTQCHQLLGDCWEWTYSAYHAYPGYARAAGALGEYNGKFMVNQLVLRGGSCATPESHIRVSYRNFFHADKRWQFTGIRLARSSNG</sequence>
<dbReference type="SUPFAM" id="SSF56436">
    <property type="entry name" value="C-type lectin-like"/>
    <property type="match status" value="1"/>
</dbReference>
<dbReference type="InterPro" id="IPR024775">
    <property type="entry name" value="DinB-like"/>
</dbReference>
<dbReference type="Gene3D" id="3.90.1580.10">
    <property type="entry name" value="paralog of FGE (formylglycine-generating enzyme)"/>
    <property type="match status" value="1"/>
</dbReference>
<gene>
    <name evidence="6" type="primary">egtB</name>
    <name evidence="6" type="ORF">GCM10022407_09730</name>
</gene>
<dbReference type="RefSeq" id="WP_345121608.1">
    <property type="nucleotide sequence ID" value="NZ_BAABDI010000004.1"/>
</dbReference>